<comment type="subcellular location">
    <subcellularLocation>
        <location evidence="1">Cytoplasm</location>
    </subcellularLocation>
</comment>
<reference evidence="4 5" key="1">
    <citation type="submission" date="2020-03" db="EMBL/GenBank/DDBJ databases">
        <authorList>
            <person name="Zhu W."/>
        </authorList>
    </citation>
    <scope>NUCLEOTIDE SEQUENCE [LARGE SCALE GENOMIC DNA]</scope>
    <source>
        <strain evidence="4 5">323-1</strain>
    </source>
</reference>
<name>A0A6G8RUN4_9GAMM</name>
<protein>
    <submittedName>
        <fullName evidence="4">Cold shock domain-containing protein</fullName>
    </submittedName>
</protein>
<feature type="domain" description="CSD" evidence="3">
    <location>
        <begin position="2"/>
        <end position="67"/>
    </location>
</feature>
<dbReference type="InterPro" id="IPR011129">
    <property type="entry name" value="CSD"/>
</dbReference>
<dbReference type="InterPro" id="IPR002059">
    <property type="entry name" value="CSP_DNA-bd"/>
</dbReference>
<dbReference type="CDD" id="cd04458">
    <property type="entry name" value="CSP_CDS"/>
    <property type="match status" value="1"/>
</dbReference>
<dbReference type="Pfam" id="PF00313">
    <property type="entry name" value="CSD"/>
    <property type="match status" value="1"/>
</dbReference>
<dbReference type="Pfam" id="PF05901">
    <property type="entry name" value="Excalibur"/>
    <property type="match status" value="1"/>
</dbReference>
<dbReference type="SUPFAM" id="SSF50249">
    <property type="entry name" value="Nucleic acid-binding proteins"/>
    <property type="match status" value="1"/>
</dbReference>
<proteinExistence type="predicted"/>
<keyword evidence="2" id="KW-0812">Transmembrane</keyword>
<keyword evidence="2" id="KW-0472">Membrane</keyword>
<dbReference type="PROSITE" id="PS51857">
    <property type="entry name" value="CSD_2"/>
    <property type="match status" value="1"/>
</dbReference>
<keyword evidence="2" id="KW-1133">Transmembrane helix</keyword>
<dbReference type="GO" id="GO:0005829">
    <property type="term" value="C:cytosol"/>
    <property type="evidence" value="ECO:0007669"/>
    <property type="project" value="UniProtKB-ARBA"/>
</dbReference>
<dbReference type="GO" id="GO:0003676">
    <property type="term" value="F:nucleic acid binding"/>
    <property type="evidence" value="ECO:0007669"/>
    <property type="project" value="InterPro"/>
</dbReference>
<dbReference type="InterPro" id="IPR008613">
    <property type="entry name" value="Excalibur_Ca-bd_domain"/>
</dbReference>
<dbReference type="Gene3D" id="2.40.50.140">
    <property type="entry name" value="Nucleic acid-binding proteins"/>
    <property type="match status" value="1"/>
</dbReference>
<evidence type="ECO:0000256" key="1">
    <source>
        <dbReference type="RuleBase" id="RU000408"/>
    </source>
</evidence>
<dbReference type="SMART" id="SM00357">
    <property type="entry name" value="CSP"/>
    <property type="match status" value="1"/>
</dbReference>
<keyword evidence="5" id="KW-1185">Reference proteome</keyword>
<dbReference type="PROSITE" id="PS00352">
    <property type="entry name" value="CSD_1"/>
    <property type="match status" value="1"/>
</dbReference>
<accession>A0A6G8RUN4</accession>
<evidence type="ECO:0000313" key="4">
    <source>
        <dbReference type="EMBL" id="QIO05601.1"/>
    </source>
</evidence>
<dbReference type="RefSeq" id="WP_166222786.1">
    <property type="nucleotide sequence ID" value="NZ_CP049801.1"/>
</dbReference>
<organism evidence="4 5">
    <name type="scientific">Acinetobacter shaoyimingii</name>
    <dbReference type="NCBI Taxonomy" id="2715164"/>
    <lineage>
        <taxon>Bacteria</taxon>
        <taxon>Pseudomonadati</taxon>
        <taxon>Pseudomonadota</taxon>
        <taxon>Gammaproteobacteria</taxon>
        <taxon>Moraxellales</taxon>
        <taxon>Moraxellaceae</taxon>
        <taxon>Acinetobacter</taxon>
    </lineage>
</organism>
<dbReference type="InterPro" id="IPR019844">
    <property type="entry name" value="CSD_CS"/>
</dbReference>
<evidence type="ECO:0000259" key="3">
    <source>
        <dbReference type="PROSITE" id="PS51857"/>
    </source>
</evidence>
<evidence type="ECO:0000313" key="5">
    <source>
        <dbReference type="Proteomes" id="UP000502297"/>
    </source>
</evidence>
<dbReference type="EMBL" id="CP049801">
    <property type="protein sequence ID" value="QIO05601.1"/>
    <property type="molecule type" value="Genomic_DNA"/>
</dbReference>
<gene>
    <name evidence="4" type="ORF">G8E00_06360</name>
</gene>
<dbReference type="KEGG" id="asha:G8E00_06360"/>
<dbReference type="AlphaFoldDB" id="A0A6G8RUN4"/>
<dbReference type="Proteomes" id="UP000502297">
    <property type="component" value="Chromosome"/>
</dbReference>
<dbReference type="InterPro" id="IPR012340">
    <property type="entry name" value="NA-bd_OB-fold"/>
</dbReference>
<feature type="transmembrane region" description="Helical" evidence="2">
    <location>
        <begin position="100"/>
        <end position="121"/>
    </location>
</feature>
<sequence>MFCEGVVKAYNEDRGFGFIQVENQQKDLFFHIKDFPHRHIQPRVGEKLKFRISHDNSGKAKAENIIRLDMKVKESSNINTPLTYSKKRIKKNTPSKSFNFWDLLSGVVIIVIFFALIVPYISKIYKRQKLKWQTSESVSIVSSASDNVTNSHFSCDGRIHCSQMKSRDEALFFINNCPGTRMDGDGDGDPCESQFR</sequence>
<evidence type="ECO:0000256" key="2">
    <source>
        <dbReference type="SAM" id="Phobius"/>
    </source>
</evidence>